<dbReference type="AlphaFoldDB" id="A0A1G8E1M2"/>
<dbReference type="GeneID" id="97140350"/>
<dbReference type="OrthoDB" id="2678684at2"/>
<dbReference type="EMBL" id="FNDE01000038">
    <property type="protein sequence ID" value="SDH63823.1"/>
    <property type="molecule type" value="Genomic_DNA"/>
</dbReference>
<dbReference type="Proteomes" id="UP000826616">
    <property type="component" value="Chromosome"/>
</dbReference>
<evidence type="ECO:0000313" key="2">
    <source>
        <dbReference type="EMBL" id="SDH63823.1"/>
    </source>
</evidence>
<dbReference type="Proteomes" id="UP000198956">
    <property type="component" value="Unassembled WGS sequence"/>
</dbReference>
<evidence type="ECO:0000313" key="3">
    <source>
        <dbReference type="Proteomes" id="UP000198956"/>
    </source>
</evidence>
<name>A0A1G8E1M2_ANETH</name>
<evidence type="ECO:0000313" key="1">
    <source>
        <dbReference type="EMBL" id="QYY43291.1"/>
    </source>
</evidence>
<keyword evidence="4" id="KW-1185">Reference proteome</keyword>
<evidence type="ECO:0008006" key="5">
    <source>
        <dbReference type="Google" id="ProtNLM"/>
    </source>
</evidence>
<dbReference type="RefSeq" id="WP_057899862.1">
    <property type="nucleotide sequence ID" value="NZ_CP080764.1"/>
</dbReference>
<dbReference type="SUPFAM" id="SSF55781">
    <property type="entry name" value="GAF domain-like"/>
    <property type="match status" value="1"/>
</dbReference>
<protein>
    <recommendedName>
        <fullName evidence="5">GAF domain-containing protein</fullName>
    </recommendedName>
</protein>
<evidence type="ECO:0000313" key="4">
    <source>
        <dbReference type="Proteomes" id="UP000826616"/>
    </source>
</evidence>
<sequence length="122" mass="13377">MATSTAIASLETLVTIHRSDDPDEIYKQLVSNFKRVPHFGWIGVYIQEGANMMLKAASNELAPVSLAHQSIMQIPIRGEKRVLGKIMVITNPSQPVDESDYAALAKTGEELGKKLSTLNLLI</sequence>
<accession>A0A1G8E1M2</accession>
<gene>
    <name evidence="1" type="ORF">K3F53_03115</name>
    <name evidence="2" type="ORF">SAMN04489735_103835</name>
</gene>
<reference evidence="1 4" key="2">
    <citation type="submission" date="2021-08" db="EMBL/GenBank/DDBJ databases">
        <title>Complete genome sequence of the strain Aneurinibacillus thermoaerophilus CCM 8960.</title>
        <authorList>
            <person name="Musilova J."/>
            <person name="Kourilova X."/>
            <person name="Pernicova I."/>
            <person name="Bezdicek M."/>
            <person name="Lengerova M."/>
            <person name="Obruca S."/>
            <person name="Sedlar K."/>
        </authorList>
    </citation>
    <scope>NUCLEOTIDE SEQUENCE [LARGE SCALE GENOMIC DNA]</scope>
    <source>
        <strain evidence="1 4">CCM 8960</strain>
    </source>
</reference>
<proteinExistence type="predicted"/>
<dbReference type="EMBL" id="CP080764">
    <property type="protein sequence ID" value="QYY43291.1"/>
    <property type="molecule type" value="Genomic_DNA"/>
</dbReference>
<reference evidence="2 3" key="1">
    <citation type="submission" date="2016-10" db="EMBL/GenBank/DDBJ databases">
        <authorList>
            <person name="de Groot N.N."/>
        </authorList>
    </citation>
    <scope>NUCLEOTIDE SEQUENCE [LARGE SCALE GENOMIC DNA]</scope>
    <source>
        <strain evidence="2 3">L 420-91</strain>
    </source>
</reference>
<organism evidence="2 3">
    <name type="scientific">Aneurinibacillus thermoaerophilus</name>
    <dbReference type="NCBI Taxonomy" id="143495"/>
    <lineage>
        <taxon>Bacteria</taxon>
        <taxon>Bacillati</taxon>
        <taxon>Bacillota</taxon>
        <taxon>Bacilli</taxon>
        <taxon>Bacillales</taxon>
        <taxon>Paenibacillaceae</taxon>
        <taxon>Aneurinibacillus group</taxon>
        <taxon>Aneurinibacillus</taxon>
    </lineage>
</organism>